<organism evidence="2 3">
    <name type="scientific">Lysobacter niastensis</name>
    <dbReference type="NCBI Taxonomy" id="380629"/>
    <lineage>
        <taxon>Bacteria</taxon>
        <taxon>Pseudomonadati</taxon>
        <taxon>Pseudomonadota</taxon>
        <taxon>Gammaproteobacteria</taxon>
        <taxon>Lysobacterales</taxon>
        <taxon>Lysobacteraceae</taxon>
        <taxon>Lysobacter</taxon>
    </lineage>
</organism>
<gene>
    <name evidence="2" type="ORF">IU514_10835</name>
</gene>
<dbReference type="Pfam" id="PF11218">
    <property type="entry name" value="DUF3011"/>
    <property type="match status" value="2"/>
</dbReference>
<comment type="caution">
    <text evidence="2">The sequence shown here is derived from an EMBL/GenBank/DDBJ whole genome shotgun (WGS) entry which is preliminary data.</text>
</comment>
<feature type="signal peptide" evidence="1">
    <location>
        <begin position="1"/>
        <end position="25"/>
    </location>
</feature>
<reference evidence="2 3" key="1">
    <citation type="submission" date="2020-11" db="EMBL/GenBank/DDBJ databases">
        <title>Draft Genome Sequence and Secondary Metabolite Biosynthetic Potential of the Lysobacter niastensis Type strain DSM 18481.</title>
        <authorList>
            <person name="Turrini P."/>
            <person name="Artuso I."/>
            <person name="Tescari M."/>
            <person name="Lugli G.A."/>
            <person name="Frangipani E."/>
            <person name="Ventura M."/>
            <person name="Visca P."/>
        </authorList>
    </citation>
    <scope>NUCLEOTIDE SEQUENCE [LARGE SCALE GENOMIC DNA]</scope>
    <source>
        <strain evidence="2 3">DSM 18481</strain>
    </source>
</reference>
<feature type="chain" id="PRO_5046896439" evidence="1">
    <location>
        <begin position="26"/>
        <end position="245"/>
    </location>
</feature>
<dbReference type="EMBL" id="JADLZT010000005">
    <property type="protein sequence ID" value="MBF6024523.1"/>
    <property type="molecule type" value="Genomic_DNA"/>
</dbReference>
<dbReference type="Proteomes" id="UP001429984">
    <property type="component" value="Unassembled WGS sequence"/>
</dbReference>
<evidence type="ECO:0000256" key="1">
    <source>
        <dbReference type="SAM" id="SignalP"/>
    </source>
</evidence>
<dbReference type="RefSeq" id="WP_194931114.1">
    <property type="nucleotide sequence ID" value="NZ_JADLZT010000005.1"/>
</dbReference>
<keyword evidence="1" id="KW-0732">Signal</keyword>
<proteinExistence type="predicted"/>
<name>A0ABS0B680_9GAMM</name>
<sequence>MVIRSIAAWMGVAIVAMAIAPGADAAQEILRRDSERRVRCESNGDEVTRCAVDTRRGVRMLRQLSEKACTEGKTWGVGVDQDSIWVSQGCRAEFLTGFGGSGVSSGYAERVVRCESRGGRWNQCAFETAGGMELVRQLSKNPCIRGQNWGWDRSGVWVSGGCRAEFRTVAAGGDENDDRPRLRIVRCESKDARPQQCQVNTGGSVKLRRQLSKAPCIEGKSWGYDRGGIWVERGCRGDFEIGGGG</sequence>
<evidence type="ECO:0000313" key="2">
    <source>
        <dbReference type="EMBL" id="MBF6024523.1"/>
    </source>
</evidence>
<dbReference type="InterPro" id="IPR021381">
    <property type="entry name" value="DUF3011"/>
</dbReference>
<accession>A0ABS0B680</accession>
<protein>
    <submittedName>
        <fullName evidence="2">DUF3011 domain-containing protein</fullName>
    </submittedName>
</protein>
<keyword evidence="3" id="KW-1185">Reference proteome</keyword>
<evidence type="ECO:0000313" key="3">
    <source>
        <dbReference type="Proteomes" id="UP001429984"/>
    </source>
</evidence>